<reference evidence="8 9" key="1">
    <citation type="submission" date="2016-10" db="EMBL/GenBank/DDBJ databases">
        <authorList>
            <person name="de Groot N.N."/>
        </authorList>
    </citation>
    <scope>NUCLEOTIDE SEQUENCE [LARGE SCALE GENOMIC DNA]</scope>
    <source>
        <strain evidence="8 9">GAS522</strain>
    </source>
</reference>
<evidence type="ECO:0000256" key="4">
    <source>
        <dbReference type="ARBA" id="ARBA00022801"/>
    </source>
</evidence>
<name>A0A1M6UHW1_9BRAD</name>
<dbReference type="OrthoDB" id="9780507at2"/>
<evidence type="ECO:0000313" key="9">
    <source>
        <dbReference type="Proteomes" id="UP000183208"/>
    </source>
</evidence>
<dbReference type="SUPFAM" id="SSF48317">
    <property type="entry name" value="Acid phosphatase/Vanadium-dependent haloperoxidase"/>
    <property type="match status" value="1"/>
</dbReference>
<feature type="domain" description="Phosphatidic acid phosphatase type 2/haloperoxidase" evidence="7">
    <location>
        <begin position="67"/>
        <end position="171"/>
    </location>
</feature>
<protein>
    <submittedName>
        <fullName evidence="8">Undecaprenyl-diphosphatase</fullName>
    </submittedName>
</protein>
<dbReference type="RefSeq" id="WP_074817406.1">
    <property type="nucleotide sequence ID" value="NZ_FNTI01000001.1"/>
</dbReference>
<dbReference type="InterPro" id="IPR036938">
    <property type="entry name" value="PAP2/HPO_sf"/>
</dbReference>
<evidence type="ECO:0000256" key="6">
    <source>
        <dbReference type="ARBA" id="ARBA00023136"/>
    </source>
</evidence>
<dbReference type="GO" id="GO:0005886">
    <property type="term" value="C:plasma membrane"/>
    <property type="evidence" value="ECO:0007669"/>
    <property type="project" value="UniProtKB-SubCell"/>
</dbReference>
<keyword evidence="2" id="KW-1003">Cell membrane</keyword>
<evidence type="ECO:0000259" key="7">
    <source>
        <dbReference type="Pfam" id="PF01569"/>
    </source>
</evidence>
<keyword evidence="5" id="KW-1133">Transmembrane helix</keyword>
<evidence type="ECO:0000313" key="8">
    <source>
        <dbReference type="EMBL" id="SEC47340.1"/>
    </source>
</evidence>
<keyword evidence="4" id="KW-0378">Hydrolase</keyword>
<evidence type="ECO:0000256" key="2">
    <source>
        <dbReference type="ARBA" id="ARBA00022475"/>
    </source>
</evidence>
<accession>A0A1M6UHW1</accession>
<keyword evidence="3" id="KW-0812">Transmembrane</keyword>
<sequence length="187" mass="20280">MAWITVPPTKSDRQVAKVLAKHTSGGTERAAQALTWGADEHVLGVLAAAWWLYCRNRSPDLKRASTHVLATTIASSLLPHLLKRIFDQERPDRETVFGHFRGIPFSGKTYDAFPSGHAVHMGALASAATELPPCERNAVWALSGALVLTRVVLLAHWVSDVAVGFAVGIGLERTLRVVTGYGHPEVE</sequence>
<dbReference type="Pfam" id="PF01569">
    <property type="entry name" value="PAP2"/>
    <property type="match status" value="1"/>
</dbReference>
<dbReference type="Gene3D" id="1.20.144.10">
    <property type="entry name" value="Phosphatidic acid phosphatase type 2/haloperoxidase"/>
    <property type="match status" value="1"/>
</dbReference>
<proteinExistence type="predicted"/>
<evidence type="ECO:0000256" key="5">
    <source>
        <dbReference type="ARBA" id="ARBA00022989"/>
    </source>
</evidence>
<organism evidence="8 9">
    <name type="scientific">Bradyrhizobium lablabi</name>
    <dbReference type="NCBI Taxonomy" id="722472"/>
    <lineage>
        <taxon>Bacteria</taxon>
        <taxon>Pseudomonadati</taxon>
        <taxon>Pseudomonadota</taxon>
        <taxon>Alphaproteobacteria</taxon>
        <taxon>Hyphomicrobiales</taxon>
        <taxon>Nitrobacteraceae</taxon>
        <taxon>Bradyrhizobium</taxon>
    </lineage>
</organism>
<gene>
    <name evidence="8" type="ORF">SAMN05444171_1496</name>
</gene>
<keyword evidence="6" id="KW-0472">Membrane</keyword>
<dbReference type="AlphaFoldDB" id="A0A1M6UHW1"/>
<dbReference type="PANTHER" id="PTHR14969:SF62">
    <property type="entry name" value="DECAPRENYLPHOSPHORYL-5-PHOSPHORIBOSE PHOSPHATASE RV3807C-RELATED"/>
    <property type="match status" value="1"/>
</dbReference>
<evidence type="ECO:0000256" key="1">
    <source>
        <dbReference type="ARBA" id="ARBA00004651"/>
    </source>
</evidence>
<dbReference type="Proteomes" id="UP000183208">
    <property type="component" value="Unassembled WGS sequence"/>
</dbReference>
<evidence type="ECO:0000256" key="3">
    <source>
        <dbReference type="ARBA" id="ARBA00022692"/>
    </source>
</evidence>
<dbReference type="EMBL" id="FNTI01000001">
    <property type="protein sequence ID" value="SEC47340.1"/>
    <property type="molecule type" value="Genomic_DNA"/>
</dbReference>
<dbReference type="InterPro" id="IPR000326">
    <property type="entry name" value="PAP2/HPO"/>
</dbReference>
<dbReference type="GO" id="GO:0016787">
    <property type="term" value="F:hydrolase activity"/>
    <property type="evidence" value="ECO:0007669"/>
    <property type="project" value="UniProtKB-KW"/>
</dbReference>
<dbReference type="PANTHER" id="PTHR14969">
    <property type="entry name" value="SPHINGOSINE-1-PHOSPHATE PHOSPHOHYDROLASE"/>
    <property type="match status" value="1"/>
</dbReference>
<comment type="subcellular location">
    <subcellularLocation>
        <location evidence="1">Cell membrane</location>
        <topology evidence="1">Multi-pass membrane protein</topology>
    </subcellularLocation>
</comment>